<feature type="chain" id="PRO_5041856469" evidence="1">
    <location>
        <begin position="23"/>
        <end position="76"/>
    </location>
</feature>
<dbReference type="Proteomes" id="UP000887575">
    <property type="component" value="Unassembled WGS sequence"/>
</dbReference>
<name>A0AAF3EP21_9BILA</name>
<dbReference type="WBParaSite" id="MBELARI_LOCUS15816">
    <property type="protein sequence ID" value="MBELARI_LOCUS15816"/>
    <property type="gene ID" value="MBELARI_LOCUS15816"/>
</dbReference>
<reference evidence="3 4" key="1">
    <citation type="submission" date="2024-02" db="UniProtKB">
        <authorList>
            <consortium name="WormBaseParasite"/>
        </authorList>
    </citation>
    <scope>IDENTIFICATION</scope>
</reference>
<evidence type="ECO:0000313" key="4">
    <source>
        <dbReference type="WBParaSite" id="MBELARI_LOCUS15816"/>
    </source>
</evidence>
<protein>
    <submittedName>
        <fullName evidence="3 4">Uncharacterized protein</fullName>
    </submittedName>
</protein>
<keyword evidence="1" id="KW-0732">Signal</keyword>
<evidence type="ECO:0000313" key="3">
    <source>
        <dbReference type="WBParaSite" id="MBELARI_LOCUS15363"/>
    </source>
</evidence>
<evidence type="ECO:0000256" key="1">
    <source>
        <dbReference type="SAM" id="SignalP"/>
    </source>
</evidence>
<dbReference type="AlphaFoldDB" id="A0AAF3EP21"/>
<organism evidence="2 4">
    <name type="scientific">Mesorhabditis belari</name>
    <dbReference type="NCBI Taxonomy" id="2138241"/>
    <lineage>
        <taxon>Eukaryota</taxon>
        <taxon>Metazoa</taxon>
        <taxon>Ecdysozoa</taxon>
        <taxon>Nematoda</taxon>
        <taxon>Chromadorea</taxon>
        <taxon>Rhabditida</taxon>
        <taxon>Rhabditina</taxon>
        <taxon>Rhabditomorpha</taxon>
        <taxon>Rhabditoidea</taxon>
        <taxon>Rhabditidae</taxon>
        <taxon>Mesorhabditinae</taxon>
        <taxon>Mesorhabditis</taxon>
    </lineage>
</organism>
<feature type="signal peptide" evidence="1">
    <location>
        <begin position="1"/>
        <end position="22"/>
    </location>
</feature>
<proteinExistence type="predicted"/>
<sequence>MSYNRLLIFTILFLFSISVLSAQYTGMGNPTQNIGMRMQFMQMRMQMMQQQMQMMQMRNQMMMARQGAMSGGMMGK</sequence>
<accession>A0AAF3EP21</accession>
<evidence type="ECO:0000313" key="2">
    <source>
        <dbReference type="Proteomes" id="UP000887575"/>
    </source>
</evidence>
<keyword evidence="2" id="KW-1185">Reference proteome</keyword>
<dbReference type="WBParaSite" id="MBELARI_LOCUS15363">
    <property type="protein sequence ID" value="MBELARI_LOCUS15363"/>
    <property type="gene ID" value="MBELARI_LOCUS15363"/>
</dbReference>